<accession>A0A9J6B5R7</accession>
<sequence>MSTFGEVFTGAALLLSAFSRVYSASIHWMSVEEEGITSISIVTSQGTPARRHNSVINTENEREVGRLRMEEKGLILEWHIGATDESKPISCSYTQVPLLDRDSCLNPPRGGVRDEES</sequence>
<evidence type="ECO:0000256" key="1">
    <source>
        <dbReference type="SAM" id="SignalP"/>
    </source>
</evidence>
<feature type="signal peptide" evidence="1">
    <location>
        <begin position="1"/>
        <end position="23"/>
    </location>
</feature>
<evidence type="ECO:0000313" key="2">
    <source>
        <dbReference type="EMBL" id="KAG5631954.1"/>
    </source>
</evidence>
<dbReference type="Proteomes" id="UP000824120">
    <property type="component" value="Chromosome 1"/>
</dbReference>
<comment type="caution">
    <text evidence="2">The sequence shown here is derived from an EMBL/GenBank/DDBJ whole genome shotgun (WGS) entry which is preliminary data.</text>
</comment>
<name>A0A9J6B5R7_SOLCO</name>
<evidence type="ECO:0008006" key="4">
    <source>
        <dbReference type="Google" id="ProtNLM"/>
    </source>
</evidence>
<keyword evidence="3" id="KW-1185">Reference proteome</keyword>
<evidence type="ECO:0000313" key="3">
    <source>
        <dbReference type="Proteomes" id="UP000824120"/>
    </source>
</evidence>
<feature type="chain" id="PRO_5039886861" description="Secreted protein" evidence="1">
    <location>
        <begin position="24"/>
        <end position="117"/>
    </location>
</feature>
<proteinExistence type="predicted"/>
<keyword evidence="1" id="KW-0732">Signal</keyword>
<gene>
    <name evidence="2" type="ORF">H5410_003671</name>
</gene>
<protein>
    <recommendedName>
        <fullName evidence="4">Secreted protein</fullName>
    </recommendedName>
</protein>
<organism evidence="2 3">
    <name type="scientific">Solanum commersonii</name>
    <name type="common">Commerson's wild potato</name>
    <name type="synonym">Commerson's nightshade</name>
    <dbReference type="NCBI Taxonomy" id="4109"/>
    <lineage>
        <taxon>Eukaryota</taxon>
        <taxon>Viridiplantae</taxon>
        <taxon>Streptophyta</taxon>
        <taxon>Embryophyta</taxon>
        <taxon>Tracheophyta</taxon>
        <taxon>Spermatophyta</taxon>
        <taxon>Magnoliopsida</taxon>
        <taxon>eudicotyledons</taxon>
        <taxon>Gunneridae</taxon>
        <taxon>Pentapetalae</taxon>
        <taxon>asterids</taxon>
        <taxon>lamiids</taxon>
        <taxon>Solanales</taxon>
        <taxon>Solanaceae</taxon>
        <taxon>Solanoideae</taxon>
        <taxon>Solaneae</taxon>
        <taxon>Solanum</taxon>
    </lineage>
</organism>
<dbReference type="AlphaFoldDB" id="A0A9J6B5R7"/>
<reference evidence="2 3" key="1">
    <citation type="submission" date="2020-09" db="EMBL/GenBank/DDBJ databases">
        <title>De no assembly of potato wild relative species, Solanum commersonii.</title>
        <authorList>
            <person name="Cho K."/>
        </authorList>
    </citation>
    <scope>NUCLEOTIDE SEQUENCE [LARGE SCALE GENOMIC DNA]</scope>
    <source>
        <strain evidence="2">LZ3.2</strain>
        <tissue evidence="2">Leaf</tissue>
    </source>
</reference>
<dbReference type="EMBL" id="JACXVP010000001">
    <property type="protein sequence ID" value="KAG5631954.1"/>
    <property type="molecule type" value="Genomic_DNA"/>
</dbReference>